<proteinExistence type="predicted"/>
<dbReference type="AlphaFoldDB" id="A6HUW6"/>
<name>A6HUW6_RAT</name>
<protein>
    <submittedName>
        <fullName evidence="1">RCG28672, isoform CRA_b</fullName>
    </submittedName>
</protein>
<organism evidence="1 2">
    <name type="scientific">Rattus norvegicus</name>
    <name type="common">Rat</name>
    <dbReference type="NCBI Taxonomy" id="10116"/>
    <lineage>
        <taxon>Eukaryota</taxon>
        <taxon>Metazoa</taxon>
        <taxon>Chordata</taxon>
        <taxon>Craniata</taxon>
        <taxon>Vertebrata</taxon>
        <taxon>Euteleostomi</taxon>
        <taxon>Mammalia</taxon>
        <taxon>Eutheria</taxon>
        <taxon>Euarchontoglires</taxon>
        <taxon>Glires</taxon>
        <taxon>Rodentia</taxon>
        <taxon>Myomorpha</taxon>
        <taxon>Muroidea</taxon>
        <taxon>Muridae</taxon>
        <taxon>Murinae</taxon>
        <taxon>Rattus</taxon>
    </lineage>
</organism>
<dbReference type="EMBL" id="CH473952">
    <property type="protein sequence ID" value="EDL81903.1"/>
    <property type="molecule type" value="Genomic_DNA"/>
</dbReference>
<evidence type="ECO:0000313" key="2">
    <source>
        <dbReference type="Proteomes" id="UP000234681"/>
    </source>
</evidence>
<reference evidence="2" key="1">
    <citation type="submission" date="2005-09" db="EMBL/GenBank/DDBJ databases">
        <authorList>
            <person name="Mural R.J."/>
            <person name="Li P.W."/>
            <person name="Adams M.D."/>
            <person name="Amanatides P.G."/>
            <person name="Baden-Tillson H."/>
            <person name="Barnstead M."/>
            <person name="Chin S.H."/>
            <person name="Dew I."/>
            <person name="Evans C.A."/>
            <person name="Ferriera S."/>
            <person name="Flanigan M."/>
            <person name="Fosler C."/>
            <person name="Glodek A."/>
            <person name="Gu Z."/>
            <person name="Holt R.A."/>
            <person name="Jennings D."/>
            <person name="Kraft C.L."/>
            <person name="Lu F."/>
            <person name="Nguyen T."/>
            <person name="Nusskern D.R."/>
            <person name="Pfannkoch C.M."/>
            <person name="Sitter C."/>
            <person name="Sutton G.G."/>
            <person name="Venter J.C."/>
            <person name="Wang Z."/>
            <person name="Woodage T."/>
            <person name="Zheng X.H."/>
            <person name="Zhong F."/>
        </authorList>
    </citation>
    <scope>NUCLEOTIDE SEQUENCE [LARGE SCALE GENOMIC DNA]</scope>
    <source>
        <strain>BN</strain>
        <strain evidence="2">Sprague-Dawley</strain>
    </source>
</reference>
<gene>
    <name evidence="1" type="ORF">rCG_28672</name>
</gene>
<accession>A6HUW6</accession>
<evidence type="ECO:0000313" key="1">
    <source>
        <dbReference type="EMBL" id="EDL81903.1"/>
    </source>
</evidence>
<sequence length="82" mass="9194">MLALTGRTCPHWILQALGRNSTFALWLLVLSPSLSLLQLSQPHLLALTPVKSTQSSFFPLSFIMIPFFLWHPNPSSQTFSVI</sequence>
<dbReference type="Proteomes" id="UP000234681">
    <property type="component" value="Chromosome 2"/>
</dbReference>